<protein>
    <submittedName>
        <fullName evidence="1">Uncharacterized protein</fullName>
    </submittedName>
</protein>
<organism evidence="1 2">
    <name type="scientific">Cannabis sativa</name>
    <name type="common">Hemp</name>
    <name type="synonym">Marijuana</name>
    <dbReference type="NCBI Taxonomy" id="3483"/>
    <lineage>
        <taxon>Eukaryota</taxon>
        <taxon>Viridiplantae</taxon>
        <taxon>Streptophyta</taxon>
        <taxon>Embryophyta</taxon>
        <taxon>Tracheophyta</taxon>
        <taxon>Spermatophyta</taxon>
        <taxon>Magnoliopsida</taxon>
        <taxon>eudicotyledons</taxon>
        <taxon>Gunneridae</taxon>
        <taxon>Pentapetalae</taxon>
        <taxon>rosids</taxon>
        <taxon>fabids</taxon>
        <taxon>Rosales</taxon>
        <taxon>Cannabaceae</taxon>
        <taxon>Cannabis</taxon>
    </lineage>
</organism>
<proteinExistence type="predicted"/>
<accession>A0A803NW47</accession>
<keyword evidence="2" id="KW-1185">Reference proteome</keyword>
<dbReference type="Gramene" id="evm.model.02.2044">
    <property type="protein sequence ID" value="cds.evm.model.02.2044"/>
    <property type="gene ID" value="evm.TU.02.2044"/>
</dbReference>
<dbReference type="EnsemblPlants" id="evm.model.02.2044">
    <property type="protein sequence ID" value="cds.evm.model.02.2044"/>
    <property type="gene ID" value="evm.TU.02.2044"/>
</dbReference>
<reference evidence="1" key="1">
    <citation type="submission" date="2018-11" db="EMBL/GenBank/DDBJ databases">
        <authorList>
            <person name="Grassa J C."/>
        </authorList>
    </citation>
    <scope>NUCLEOTIDE SEQUENCE [LARGE SCALE GENOMIC DNA]</scope>
</reference>
<name>A0A803NW47_CANSA</name>
<sequence length="118" mass="13153">MFMAQSVRIKKNAKNLHISKAEVNLSQTRPPCSNLYGRLSYLAPSVPLGFNPSSRRGPSSNNNGVFTTILWRVVDPPMVMVALVAQHLEVVPMILEVVGTIPRDKSHNANYVTRWVIL</sequence>
<dbReference type="Proteomes" id="UP000596661">
    <property type="component" value="Chromosome 2"/>
</dbReference>
<reference evidence="1" key="2">
    <citation type="submission" date="2021-03" db="UniProtKB">
        <authorList>
            <consortium name="EnsemblPlants"/>
        </authorList>
    </citation>
    <scope>IDENTIFICATION</scope>
</reference>
<evidence type="ECO:0000313" key="1">
    <source>
        <dbReference type="EnsemblPlants" id="cds.evm.model.02.2044"/>
    </source>
</evidence>
<evidence type="ECO:0000313" key="2">
    <source>
        <dbReference type="Proteomes" id="UP000596661"/>
    </source>
</evidence>
<dbReference type="AlphaFoldDB" id="A0A803NW47"/>
<dbReference type="EMBL" id="UZAU01000229">
    <property type="status" value="NOT_ANNOTATED_CDS"/>
    <property type="molecule type" value="Genomic_DNA"/>
</dbReference>